<evidence type="ECO:0000313" key="3">
    <source>
        <dbReference type="Proteomes" id="UP001239267"/>
    </source>
</evidence>
<feature type="transmembrane region" description="Helical" evidence="1">
    <location>
        <begin position="90"/>
        <end position="108"/>
    </location>
</feature>
<dbReference type="EMBL" id="JAUSTB010000001">
    <property type="protein sequence ID" value="MDQ0144741.1"/>
    <property type="molecule type" value="Genomic_DNA"/>
</dbReference>
<protein>
    <recommendedName>
        <fullName evidence="4">DUF4386 domain-containing protein</fullName>
    </recommendedName>
</protein>
<dbReference type="Proteomes" id="UP001239267">
    <property type="component" value="Unassembled WGS sequence"/>
</dbReference>
<name>A0AAJ1STV1_9MICC</name>
<feature type="transmembrane region" description="Helical" evidence="1">
    <location>
        <begin position="48"/>
        <end position="70"/>
    </location>
</feature>
<comment type="caution">
    <text evidence="2">The sequence shown here is derived from an EMBL/GenBank/DDBJ whole genome shotgun (WGS) entry which is preliminary data.</text>
</comment>
<evidence type="ECO:0000313" key="2">
    <source>
        <dbReference type="EMBL" id="MDQ0144741.1"/>
    </source>
</evidence>
<dbReference type="Pfam" id="PF14329">
    <property type="entry name" value="DUF4386"/>
    <property type="match status" value="1"/>
</dbReference>
<reference evidence="2 3" key="1">
    <citation type="submission" date="2023-07" db="EMBL/GenBank/DDBJ databases">
        <title>Sorghum-associated microbial communities from plants grown in Nebraska, USA.</title>
        <authorList>
            <person name="Schachtman D."/>
        </authorList>
    </citation>
    <scope>NUCLEOTIDE SEQUENCE [LARGE SCALE GENOMIC DNA]</scope>
    <source>
        <strain evidence="2 3">DS1001</strain>
    </source>
</reference>
<feature type="transmembrane region" description="Helical" evidence="1">
    <location>
        <begin position="134"/>
        <end position="155"/>
    </location>
</feature>
<proteinExistence type="predicted"/>
<dbReference type="AlphaFoldDB" id="A0AAJ1STV1"/>
<gene>
    <name evidence="2" type="ORF">J2T23_000615</name>
</gene>
<organism evidence="2 3">
    <name type="scientific">Pseudarthrobacter niigatensis</name>
    <dbReference type="NCBI Taxonomy" id="369935"/>
    <lineage>
        <taxon>Bacteria</taxon>
        <taxon>Bacillati</taxon>
        <taxon>Actinomycetota</taxon>
        <taxon>Actinomycetes</taxon>
        <taxon>Micrococcales</taxon>
        <taxon>Micrococcaceae</taxon>
        <taxon>Pseudarthrobacter</taxon>
    </lineage>
</organism>
<dbReference type="InterPro" id="IPR025495">
    <property type="entry name" value="DUF4386"/>
</dbReference>
<keyword evidence="1" id="KW-0812">Transmembrane</keyword>
<feature type="transmembrane region" description="Helical" evidence="1">
    <location>
        <begin position="167"/>
        <end position="187"/>
    </location>
</feature>
<evidence type="ECO:0008006" key="4">
    <source>
        <dbReference type="Google" id="ProtNLM"/>
    </source>
</evidence>
<keyword evidence="1" id="KW-1133">Transmembrane helix</keyword>
<evidence type="ECO:0000256" key="1">
    <source>
        <dbReference type="SAM" id="Phobius"/>
    </source>
</evidence>
<accession>A0AAJ1STV1</accession>
<feature type="transmembrane region" description="Helical" evidence="1">
    <location>
        <begin position="193"/>
        <end position="215"/>
    </location>
</feature>
<sequence>MDSARKTALTAGLFYLATFASSIPAVFLLGPVLSDPNYVTSTGNDTSVVWGCLLDLVNAAACVGTAVALFPVVRRQNESLALGFVTSRMFEAAVIAIGVVSLLAVVTLRQTGTSGTDHSSLTAAARALVDVRDWTFLIGPGMVPAINALLLGYLLFRSRLVPRIIPVMGLIGAPLLLISAITTMFGINDQLSVLSAVATLPIFLWELSLGLYLTFKGFKPAAVLTGPDSRPTPPDHH</sequence>
<keyword evidence="1" id="KW-0472">Membrane</keyword>
<keyword evidence="3" id="KW-1185">Reference proteome</keyword>
<dbReference type="RefSeq" id="WP_307357042.1">
    <property type="nucleotide sequence ID" value="NZ_JAUSTB010000001.1"/>
</dbReference>